<keyword evidence="2" id="KW-1185">Reference proteome</keyword>
<protein>
    <submittedName>
        <fullName evidence="1">Uncharacterized protein</fullName>
    </submittedName>
</protein>
<proteinExistence type="predicted"/>
<sequence length="41" mass="4215">MACGYEAGCDPSLQGSIGSPRFLIDMNGLELPTMGVPSQGN</sequence>
<organism evidence="1 2">
    <name type="scientific">Acidisarcina polymorpha</name>
    <dbReference type="NCBI Taxonomy" id="2211140"/>
    <lineage>
        <taxon>Bacteria</taxon>
        <taxon>Pseudomonadati</taxon>
        <taxon>Acidobacteriota</taxon>
        <taxon>Terriglobia</taxon>
        <taxon>Terriglobales</taxon>
        <taxon>Acidobacteriaceae</taxon>
        <taxon>Acidisarcina</taxon>
    </lineage>
</organism>
<gene>
    <name evidence="1" type="ORF">ACPOL_6053</name>
</gene>
<accession>A0A2Z5G918</accession>
<evidence type="ECO:0000313" key="1">
    <source>
        <dbReference type="EMBL" id="AXC15297.1"/>
    </source>
</evidence>
<dbReference type="EMBL" id="CP030840">
    <property type="protein sequence ID" value="AXC15297.1"/>
    <property type="molecule type" value="Genomic_DNA"/>
</dbReference>
<dbReference type="KEGG" id="abas:ACPOL_6053"/>
<dbReference type="AlphaFoldDB" id="A0A2Z5G918"/>
<reference evidence="1 2" key="1">
    <citation type="journal article" date="2018" name="Front. Microbiol.">
        <title>Hydrolytic Capabilities as a Key to Environmental Success: Chitinolytic and Cellulolytic Acidobacteria From Acidic Sub-arctic Soils and Boreal Peatlands.</title>
        <authorList>
            <person name="Belova S.E."/>
            <person name="Ravin N.V."/>
            <person name="Pankratov T.A."/>
            <person name="Rakitin A.L."/>
            <person name="Ivanova A.A."/>
            <person name="Beletsky A.V."/>
            <person name="Mardanov A.V."/>
            <person name="Sinninghe Damste J.S."/>
            <person name="Dedysh S.N."/>
        </authorList>
    </citation>
    <scope>NUCLEOTIDE SEQUENCE [LARGE SCALE GENOMIC DNA]</scope>
    <source>
        <strain evidence="1 2">SBC82</strain>
    </source>
</reference>
<name>A0A2Z5G918_9BACT</name>
<evidence type="ECO:0000313" key="2">
    <source>
        <dbReference type="Proteomes" id="UP000253606"/>
    </source>
</evidence>
<dbReference type="Proteomes" id="UP000253606">
    <property type="component" value="Chromosome"/>
</dbReference>